<dbReference type="EMBL" id="MN739271">
    <property type="protein sequence ID" value="QHS96560.1"/>
    <property type="molecule type" value="Genomic_DNA"/>
</dbReference>
<accession>A0A6C0BWT5</accession>
<organism evidence="1">
    <name type="scientific">viral metagenome</name>
    <dbReference type="NCBI Taxonomy" id="1070528"/>
    <lineage>
        <taxon>unclassified sequences</taxon>
        <taxon>metagenomes</taxon>
        <taxon>organismal metagenomes</taxon>
    </lineage>
</organism>
<proteinExistence type="predicted"/>
<name>A0A6C0BWT5_9ZZZZ</name>
<protein>
    <recommendedName>
        <fullName evidence="2">Phage tail collar domain-containing protein</fullName>
    </recommendedName>
</protein>
<dbReference type="AlphaFoldDB" id="A0A6C0BWT5"/>
<evidence type="ECO:0008006" key="2">
    <source>
        <dbReference type="Google" id="ProtNLM"/>
    </source>
</evidence>
<evidence type="ECO:0000313" key="1">
    <source>
        <dbReference type="EMBL" id="QHS96560.1"/>
    </source>
</evidence>
<reference evidence="1" key="1">
    <citation type="journal article" date="2020" name="Nature">
        <title>Giant virus diversity and host interactions through global metagenomics.</title>
        <authorList>
            <person name="Schulz F."/>
            <person name="Roux S."/>
            <person name="Paez-Espino D."/>
            <person name="Jungbluth S."/>
            <person name="Walsh D.A."/>
            <person name="Denef V.J."/>
            <person name="McMahon K.D."/>
            <person name="Konstantinidis K.T."/>
            <person name="Eloe-Fadrosh E.A."/>
            <person name="Kyrpides N.C."/>
            <person name="Woyke T."/>
        </authorList>
    </citation>
    <scope>NUCLEOTIDE SEQUENCE</scope>
    <source>
        <strain evidence="1">GVMAG-M-3300020166-18</strain>
    </source>
</reference>
<sequence length="289" mass="31352">MDFLKNINNRDHKISFDPSGIDICGNSHVNINVHNNIINIDCETIKIESDISLNELYISEKLYVRKNGFRENNIIGGIIPKGGIIIWAPPVGNREIPHGWGICDGEHHDGTDTPDLRDKFIVGLGAPSGDYSSIGDTGGSDTTILPEQALPSHAHTLAVLAVSGESSNHSHYLSGANSGSNGHKTSHSNAAHTHQYRAYLEMRGMNHEGQGNGYFQMENSNTTTSNAQGGVYQTGGANHTHPLSMTYTPYYATAPHSHTMTGTTATNPTTAIHYNSVPECYIVIYIIKL</sequence>
<dbReference type="SUPFAM" id="SSF88874">
    <property type="entry name" value="Receptor-binding domain of short tail fibre protein gp12"/>
    <property type="match status" value="1"/>
</dbReference>